<accession>A0ABP5CE43</accession>
<reference evidence="4" key="1">
    <citation type="journal article" date="2019" name="Int. J. Syst. Evol. Microbiol.">
        <title>The Global Catalogue of Microorganisms (GCM) 10K type strain sequencing project: providing services to taxonomists for standard genome sequencing and annotation.</title>
        <authorList>
            <consortium name="The Broad Institute Genomics Platform"/>
            <consortium name="The Broad Institute Genome Sequencing Center for Infectious Disease"/>
            <person name="Wu L."/>
            <person name="Ma J."/>
        </authorList>
    </citation>
    <scope>NUCLEOTIDE SEQUENCE [LARGE SCALE GENOMIC DNA]</scope>
    <source>
        <strain evidence="4">JCM 14901</strain>
    </source>
</reference>
<evidence type="ECO:0000259" key="2">
    <source>
        <dbReference type="Pfam" id="PF08327"/>
    </source>
</evidence>
<sequence>MNDTALTGELLLDDGVGTVRLDDVYGTRIDDLWDAITSPARVGRWLGTVTGELRLGATLQLSFVSGWDGPARIEVCEAPRHLVLVANPGQADETRMTAELTAEGARTRLVIEESGFTIDALPFHGSGWQTHVEDLRSYLEGRATSHWETRWKELTPAYLELAERIAR</sequence>
<gene>
    <name evidence="3" type="ORF">GCM10009776_26460</name>
</gene>
<comment type="similarity">
    <text evidence="1">Belongs to the AHA1 family.</text>
</comment>
<dbReference type="SUPFAM" id="SSF55961">
    <property type="entry name" value="Bet v1-like"/>
    <property type="match status" value="1"/>
</dbReference>
<dbReference type="Pfam" id="PF08327">
    <property type="entry name" value="AHSA1"/>
    <property type="match status" value="1"/>
</dbReference>
<evidence type="ECO:0000256" key="1">
    <source>
        <dbReference type="ARBA" id="ARBA00006817"/>
    </source>
</evidence>
<dbReference type="Proteomes" id="UP001499933">
    <property type="component" value="Unassembled WGS sequence"/>
</dbReference>
<dbReference type="EMBL" id="BAAAOG010000005">
    <property type="protein sequence ID" value="GAA1962501.1"/>
    <property type="molecule type" value="Genomic_DNA"/>
</dbReference>
<dbReference type="Gene3D" id="3.30.530.20">
    <property type="match status" value="1"/>
</dbReference>
<organism evidence="3 4">
    <name type="scientific">Microbacterium deminutum</name>
    <dbReference type="NCBI Taxonomy" id="344164"/>
    <lineage>
        <taxon>Bacteria</taxon>
        <taxon>Bacillati</taxon>
        <taxon>Actinomycetota</taxon>
        <taxon>Actinomycetes</taxon>
        <taxon>Micrococcales</taxon>
        <taxon>Microbacteriaceae</taxon>
        <taxon>Microbacterium</taxon>
    </lineage>
</organism>
<dbReference type="RefSeq" id="WP_344095394.1">
    <property type="nucleotide sequence ID" value="NZ_BAAAOG010000005.1"/>
</dbReference>
<keyword evidence="4" id="KW-1185">Reference proteome</keyword>
<dbReference type="InterPro" id="IPR023393">
    <property type="entry name" value="START-like_dom_sf"/>
</dbReference>
<comment type="caution">
    <text evidence="3">The sequence shown here is derived from an EMBL/GenBank/DDBJ whole genome shotgun (WGS) entry which is preliminary data.</text>
</comment>
<protein>
    <recommendedName>
        <fullName evidence="2">Activator of Hsp90 ATPase homologue 1/2-like C-terminal domain-containing protein</fullName>
    </recommendedName>
</protein>
<dbReference type="InterPro" id="IPR013538">
    <property type="entry name" value="ASHA1/2-like_C"/>
</dbReference>
<evidence type="ECO:0000313" key="3">
    <source>
        <dbReference type="EMBL" id="GAA1962501.1"/>
    </source>
</evidence>
<proteinExistence type="inferred from homology"/>
<evidence type="ECO:0000313" key="4">
    <source>
        <dbReference type="Proteomes" id="UP001499933"/>
    </source>
</evidence>
<name>A0ABP5CE43_9MICO</name>
<feature type="domain" description="Activator of Hsp90 ATPase homologue 1/2-like C-terminal" evidence="2">
    <location>
        <begin position="28"/>
        <end position="140"/>
    </location>
</feature>